<feature type="transmembrane region" description="Helical" evidence="1">
    <location>
        <begin position="35"/>
        <end position="51"/>
    </location>
</feature>
<organism evidence="3 4">
    <name type="scientific">Maribacter hydrothermalis</name>
    <dbReference type="NCBI Taxonomy" id="1836467"/>
    <lineage>
        <taxon>Bacteria</taxon>
        <taxon>Pseudomonadati</taxon>
        <taxon>Bacteroidota</taxon>
        <taxon>Flavobacteriia</taxon>
        <taxon>Flavobacteriales</taxon>
        <taxon>Flavobacteriaceae</taxon>
        <taxon>Maribacter</taxon>
    </lineage>
</organism>
<dbReference type="PANTHER" id="PTHR13246:SF1">
    <property type="entry name" value="CYTOSOLIC ENDO-BETA-N-ACETYLGLUCOSAMINIDASE"/>
    <property type="match status" value="1"/>
</dbReference>
<keyword evidence="1" id="KW-0472">Membrane</keyword>
<protein>
    <recommendedName>
        <fullName evidence="2">Cytosolic endo-beta-N-acetylglucosaminidase TIM barrel domain-containing protein</fullName>
    </recommendedName>
</protein>
<evidence type="ECO:0000259" key="2">
    <source>
        <dbReference type="Pfam" id="PF03644"/>
    </source>
</evidence>
<evidence type="ECO:0000313" key="3">
    <source>
        <dbReference type="EMBL" id="OBR36054.1"/>
    </source>
</evidence>
<dbReference type="KEGG" id="mart:BTR34_02365"/>
<dbReference type="Gene3D" id="3.20.20.80">
    <property type="entry name" value="Glycosidases"/>
    <property type="match status" value="1"/>
</dbReference>
<sequence length="666" mass="76629">MNQGKGYHQTFCRILKKWQSLTLIENESKTNMKKAILICLVFLSVGIMGYAQEEQYGDNQPYSSYWFVKELLQWSPESDKDAKFNISQVALANRFLNDSIDLDENANKIPGIIALMAPHTTNFHPSQGFSTVKQYAFPFWQYIDYFVQWGGSANEGIIVPPTAFWTDAAHKNGVKSIGTVFFPPNVYGGKEEWVYEFLVRNADGSFPVADKLIEVADTYNFDGWFINQETYDLVGEMGELMQQFIAYYRTQSNLKLVWYDAMIDDSRVIWQDELNNHNQMYFQKGDKNMSDVFFINFRYNEVNLEDSKKAARELGRSEWDLYAGIDVQSKSFKTPVKWDMLYNDGKPNNTSIGIYWSNATFDISETKTPEDVYINEQKFWNGGPSIETRFGSSKWLGFADYFEPRSVINELPFKTNFNYGLGRFYNDKGKTVSEKEWHNLSIQDVLPTWQFKVDSTKVKAAISFDESYEGGSSLYFEGISNADFPLYKTKLNLDQSLNLQVVTKTSGNINLQIYCQLSNGETLTFPLKKSSSWFTNSISIPKRKNILLSKIGLITKGEGKTFLGELSMYYKKEKKPTTSSFTVETFTKENSSELYIHFNEKSENVYHNMYFLNAKNEKVWLGKTTSQDYYISNIPVKNGKINLAVQSESFGGEKGKLIRKLINVSK</sequence>
<dbReference type="STRING" id="1836467.BTR34_02365"/>
<dbReference type="CDD" id="cd06547">
    <property type="entry name" value="GH85_ENGase"/>
    <property type="match status" value="1"/>
</dbReference>
<dbReference type="AlphaFoldDB" id="A0A1B7Z050"/>
<dbReference type="Proteomes" id="UP000092164">
    <property type="component" value="Unassembled WGS sequence"/>
</dbReference>
<name>A0A1B7Z050_9FLAO</name>
<reference evidence="4" key="1">
    <citation type="submission" date="2016-06" db="EMBL/GenBank/DDBJ databases">
        <authorList>
            <person name="Zhan P."/>
        </authorList>
    </citation>
    <scope>NUCLEOTIDE SEQUENCE [LARGE SCALE GENOMIC DNA]</scope>
    <source>
        <strain evidence="4">T28</strain>
    </source>
</reference>
<accession>A0A1B7Z050</accession>
<dbReference type="InterPro" id="IPR032979">
    <property type="entry name" value="ENGase"/>
</dbReference>
<dbReference type="EMBL" id="LZFP01000049">
    <property type="protein sequence ID" value="OBR36054.1"/>
    <property type="molecule type" value="Genomic_DNA"/>
</dbReference>
<dbReference type="PANTHER" id="PTHR13246">
    <property type="entry name" value="ENDO BETA N-ACETYLGLUCOSAMINIDASE"/>
    <property type="match status" value="1"/>
</dbReference>
<gene>
    <name evidence="3" type="ORF">A9200_10170</name>
</gene>
<dbReference type="GO" id="GO:0033925">
    <property type="term" value="F:mannosyl-glycoprotein endo-beta-N-acetylglucosaminidase activity"/>
    <property type="evidence" value="ECO:0007669"/>
    <property type="project" value="InterPro"/>
</dbReference>
<proteinExistence type="predicted"/>
<dbReference type="Gene3D" id="2.60.120.260">
    <property type="entry name" value="Galactose-binding domain-like"/>
    <property type="match status" value="1"/>
</dbReference>
<evidence type="ECO:0000313" key="4">
    <source>
        <dbReference type="Proteomes" id="UP000092164"/>
    </source>
</evidence>
<evidence type="ECO:0000256" key="1">
    <source>
        <dbReference type="SAM" id="Phobius"/>
    </source>
</evidence>
<keyword evidence="1" id="KW-1133">Transmembrane helix</keyword>
<dbReference type="GO" id="GO:0005829">
    <property type="term" value="C:cytosol"/>
    <property type="evidence" value="ECO:0007669"/>
    <property type="project" value="UniProtKB-SubCell"/>
</dbReference>
<dbReference type="Pfam" id="PF03644">
    <property type="entry name" value="Glyco_hydro_85"/>
    <property type="match status" value="1"/>
</dbReference>
<feature type="domain" description="Cytosolic endo-beta-N-acetylglucosaminidase TIM barrel" evidence="2">
    <location>
        <begin position="127"/>
        <end position="424"/>
    </location>
</feature>
<comment type="caution">
    <text evidence="3">The sequence shown here is derived from an EMBL/GenBank/DDBJ whole genome shotgun (WGS) entry which is preliminary data.</text>
</comment>
<keyword evidence="1" id="KW-0812">Transmembrane</keyword>
<dbReference type="InterPro" id="IPR005201">
    <property type="entry name" value="TIM_ENGase"/>
</dbReference>
<keyword evidence="4" id="KW-1185">Reference proteome</keyword>